<evidence type="ECO:0000313" key="2">
    <source>
        <dbReference type="EMBL" id="KAK9501528.1"/>
    </source>
</evidence>
<sequence length="192" mass="18868">MIECDCRSWGVSTNLREADASAKSDYTSATVKDALGNQALGSAGARARNNGAASSFGLGGGSGLGSSTAAAGPDASAVISLGHSGFKDINSSAGHAGRQKRSSNREDNDGDQVLLSIGQSRVKDSVLNAGSTGVRVGPVATAVSLASTSSLLRSGTMKTAQSANVGSTAAHAGDSDSAASFSNSNAASNVDE</sequence>
<dbReference type="EMBL" id="JAPXFL010000009">
    <property type="protein sequence ID" value="KAK9501528.1"/>
    <property type="molecule type" value="Genomic_DNA"/>
</dbReference>
<proteinExistence type="predicted"/>
<feature type="compositionally biased region" description="Polar residues" evidence="1">
    <location>
        <begin position="156"/>
        <end position="166"/>
    </location>
</feature>
<name>A0AAW1CXF9_9HEMI</name>
<feature type="region of interest" description="Disordered" evidence="1">
    <location>
        <begin position="151"/>
        <end position="192"/>
    </location>
</feature>
<gene>
    <name evidence="2" type="ORF">O3M35_012235</name>
</gene>
<evidence type="ECO:0000313" key="3">
    <source>
        <dbReference type="Proteomes" id="UP001461498"/>
    </source>
</evidence>
<comment type="caution">
    <text evidence="2">The sequence shown here is derived from an EMBL/GenBank/DDBJ whole genome shotgun (WGS) entry which is preliminary data.</text>
</comment>
<accession>A0AAW1CXF9</accession>
<evidence type="ECO:0000256" key="1">
    <source>
        <dbReference type="SAM" id="MobiDB-lite"/>
    </source>
</evidence>
<dbReference type="Proteomes" id="UP001461498">
    <property type="component" value="Unassembled WGS sequence"/>
</dbReference>
<feature type="region of interest" description="Disordered" evidence="1">
    <location>
        <begin position="89"/>
        <end position="112"/>
    </location>
</feature>
<keyword evidence="3" id="KW-1185">Reference proteome</keyword>
<reference evidence="2 3" key="1">
    <citation type="submission" date="2022-12" db="EMBL/GenBank/DDBJ databases">
        <title>Chromosome-level genome assembly of true bugs.</title>
        <authorList>
            <person name="Ma L."/>
            <person name="Li H."/>
        </authorList>
    </citation>
    <scope>NUCLEOTIDE SEQUENCE [LARGE SCALE GENOMIC DNA]</scope>
    <source>
        <strain evidence="2">Lab_2022b</strain>
    </source>
</reference>
<protein>
    <submittedName>
        <fullName evidence="2">Uncharacterized protein</fullName>
    </submittedName>
</protein>
<organism evidence="2 3">
    <name type="scientific">Rhynocoris fuscipes</name>
    <dbReference type="NCBI Taxonomy" id="488301"/>
    <lineage>
        <taxon>Eukaryota</taxon>
        <taxon>Metazoa</taxon>
        <taxon>Ecdysozoa</taxon>
        <taxon>Arthropoda</taxon>
        <taxon>Hexapoda</taxon>
        <taxon>Insecta</taxon>
        <taxon>Pterygota</taxon>
        <taxon>Neoptera</taxon>
        <taxon>Paraneoptera</taxon>
        <taxon>Hemiptera</taxon>
        <taxon>Heteroptera</taxon>
        <taxon>Panheteroptera</taxon>
        <taxon>Cimicomorpha</taxon>
        <taxon>Reduviidae</taxon>
        <taxon>Harpactorinae</taxon>
        <taxon>Harpactorini</taxon>
        <taxon>Rhynocoris</taxon>
    </lineage>
</organism>
<dbReference type="AlphaFoldDB" id="A0AAW1CXF9"/>
<feature type="compositionally biased region" description="Low complexity" evidence="1">
    <location>
        <begin position="167"/>
        <end position="192"/>
    </location>
</feature>